<organism evidence="1 2">
    <name type="scientific">Sulfuricella denitrificans (strain DSM 22764 / NBRC 105220 / skB26)</name>
    <dbReference type="NCBI Taxonomy" id="1163617"/>
    <lineage>
        <taxon>Bacteria</taxon>
        <taxon>Pseudomonadati</taxon>
        <taxon>Pseudomonadota</taxon>
        <taxon>Betaproteobacteria</taxon>
        <taxon>Nitrosomonadales</taxon>
        <taxon>Sulfuricellaceae</taxon>
        <taxon>Sulfuricella</taxon>
    </lineage>
</organism>
<evidence type="ECO:0000313" key="1">
    <source>
        <dbReference type="EMBL" id="BAN35005.1"/>
    </source>
</evidence>
<dbReference type="HOGENOM" id="CLU_2025553_0_0_4"/>
<dbReference type="AlphaFoldDB" id="S6AA02"/>
<dbReference type="OrthoDB" id="515952at2"/>
<dbReference type="RefSeq" id="WP_009206045.1">
    <property type="nucleotide sequence ID" value="NC_022357.1"/>
</dbReference>
<protein>
    <recommendedName>
        <fullName evidence="3">General stress protein 17M-like domain-containing protein</fullName>
    </recommendedName>
</protein>
<gene>
    <name evidence="1" type="ORF">SCD_n01171</name>
</gene>
<dbReference type="STRING" id="1163617.SCD_n01171"/>
<proteinExistence type="predicted"/>
<evidence type="ECO:0008006" key="3">
    <source>
        <dbReference type="Google" id="ProtNLM"/>
    </source>
</evidence>
<dbReference type="Proteomes" id="UP000015559">
    <property type="component" value="Chromosome"/>
</dbReference>
<sequence length="122" mass="13380">MSENNSLVATYANHTLAKATVKKLHKAGLDMSKLSIVGKDENKILKKVTMVGDLNELGAEQYSCVSRETIPDYEAELKADRLLLFFHGTADEISQAKSIIDTTHPEGWNGNVGCSVYYGCLD</sequence>
<reference evidence="1 2" key="1">
    <citation type="journal article" date="2012" name="Appl. Environ. Microbiol.">
        <title>Draft genome sequence of a psychrotolerant sulfur-oxidizing bacterium, Sulfuricella denitrificans skB26, and proteomic insights into cold adaptation.</title>
        <authorList>
            <person name="Watanabe T."/>
            <person name="Kojima H."/>
            <person name="Fukui M."/>
        </authorList>
    </citation>
    <scope>NUCLEOTIDE SEQUENCE [LARGE SCALE GENOMIC DNA]</scope>
    <source>
        <strain evidence="2">skB26</strain>
    </source>
</reference>
<dbReference type="KEGG" id="sdr:SCD_n01171"/>
<accession>S6AA02</accession>
<evidence type="ECO:0000313" key="2">
    <source>
        <dbReference type="Proteomes" id="UP000015559"/>
    </source>
</evidence>
<name>S6AA02_SULDS</name>
<keyword evidence="2" id="KW-1185">Reference proteome</keyword>
<dbReference type="EMBL" id="AP013066">
    <property type="protein sequence ID" value="BAN35005.1"/>
    <property type="molecule type" value="Genomic_DNA"/>
</dbReference>